<comment type="caution">
    <text evidence="3">The sequence shown here is derived from an EMBL/GenBank/DDBJ whole genome shotgun (WGS) entry which is preliminary data.</text>
</comment>
<proteinExistence type="predicted"/>
<keyword evidence="2" id="KW-0472">Membrane</keyword>
<feature type="non-terminal residue" evidence="3">
    <location>
        <position position="114"/>
    </location>
</feature>
<organism evidence="3">
    <name type="scientific">mine drainage metagenome</name>
    <dbReference type="NCBI Taxonomy" id="410659"/>
    <lineage>
        <taxon>unclassified sequences</taxon>
        <taxon>metagenomes</taxon>
        <taxon>ecological metagenomes</taxon>
    </lineage>
</organism>
<reference evidence="3" key="2">
    <citation type="journal article" date="2014" name="ISME J.">
        <title>Microbial stratification in low pH oxic and suboxic macroscopic growths along an acid mine drainage.</title>
        <authorList>
            <person name="Mendez-Garcia C."/>
            <person name="Mesa V."/>
            <person name="Sprenger R.R."/>
            <person name="Richter M."/>
            <person name="Diez M.S."/>
            <person name="Solano J."/>
            <person name="Bargiela R."/>
            <person name="Golyshina O.V."/>
            <person name="Manteca A."/>
            <person name="Ramos J.L."/>
            <person name="Gallego J.R."/>
            <person name="Llorente I."/>
            <person name="Martins Dos Santos V.A."/>
            <person name="Jensen O.N."/>
            <person name="Pelaez A.I."/>
            <person name="Sanchez J."/>
            <person name="Ferrer M."/>
        </authorList>
    </citation>
    <scope>NUCLEOTIDE SEQUENCE</scope>
</reference>
<gene>
    <name evidence="3" type="ORF">B2A_14619</name>
</gene>
<evidence type="ECO:0000256" key="1">
    <source>
        <dbReference type="SAM" id="MobiDB-lite"/>
    </source>
</evidence>
<protein>
    <submittedName>
        <fullName evidence="3">Uncharacterized protein</fullName>
    </submittedName>
</protein>
<name>T0YBK7_9ZZZZ</name>
<reference evidence="3" key="1">
    <citation type="submission" date="2013-08" db="EMBL/GenBank/DDBJ databases">
        <authorList>
            <person name="Mendez C."/>
            <person name="Richter M."/>
            <person name="Ferrer M."/>
            <person name="Sanchez J."/>
        </authorList>
    </citation>
    <scope>NUCLEOTIDE SEQUENCE</scope>
</reference>
<evidence type="ECO:0000313" key="3">
    <source>
        <dbReference type="EMBL" id="EQD29177.1"/>
    </source>
</evidence>
<dbReference type="EMBL" id="AUZZ01010619">
    <property type="protein sequence ID" value="EQD29177.1"/>
    <property type="molecule type" value="Genomic_DNA"/>
</dbReference>
<feature type="region of interest" description="Disordered" evidence="1">
    <location>
        <begin position="93"/>
        <end position="114"/>
    </location>
</feature>
<feature type="transmembrane region" description="Helical" evidence="2">
    <location>
        <begin position="20"/>
        <end position="43"/>
    </location>
</feature>
<keyword evidence="2" id="KW-1133">Transmembrane helix</keyword>
<accession>T0YBK7</accession>
<evidence type="ECO:0000256" key="2">
    <source>
        <dbReference type="SAM" id="Phobius"/>
    </source>
</evidence>
<sequence>MNPKVLKGQAAVDFMSSYGFAILVIIIAIVIIYEVGFGSVYGFTQNTCTAQPGFSCDYMNMNASGLLTIKMSQSVVTNMRINGFACSSQLNSTGTGPEYGNTGVTTSNSFYPSG</sequence>
<keyword evidence="2" id="KW-0812">Transmembrane</keyword>
<feature type="compositionally biased region" description="Polar residues" evidence="1">
    <location>
        <begin position="102"/>
        <end position="114"/>
    </location>
</feature>
<dbReference type="AlphaFoldDB" id="T0YBK7"/>